<organism evidence="1 3">
    <name type="scientific">Didymodactylos carnosus</name>
    <dbReference type="NCBI Taxonomy" id="1234261"/>
    <lineage>
        <taxon>Eukaryota</taxon>
        <taxon>Metazoa</taxon>
        <taxon>Spiralia</taxon>
        <taxon>Gnathifera</taxon>
        <taxon>Rotifera</taxon>
        <taxon>Eurotatoria</taxon>
        <taxon>Bdelloidea</taxon>
        <taxon>Philodinida</taxon>
        <taxon>Philodinidae</taxon>
        <taxon>Didymodactylos</taxon>
    </lineage>
</organism>
<protein>
    <submittedName>
        <fullName evidence="1">Uncharacterized protein</fullName>
    </submittedName>
</protein>
<dbReference type="Proteomes" id="UP000663829">
    <property type="component" value="Unassembled WGS sequence"/>
</dbReference>
<dbReference type="EMBL" id="CAJOBC010069015">
    <property type="protein sequence ID" value="CAF4236139.1"/>
    <property type="molecule type" value="Genomic_DNA"/>
</dbReference>
<dbReference type="EMBL" id="CAJNOQ010015323">
    <property type="protein sequence ID" value="CAF1359202.1"/>
    <property type="molecule type" value="Genomic_DNA"/>
</dbReference>
<comment type="caution">
    <text evidence="1">The sequence shown here is derived from an EMBL/GenBank/DDBJ whole genome shotgun (WGS) entry which is preliminary data.</text>
</comment>
<dbReference type="AlphaFoldDB" id="A0A815HT27"/>
<gene>
    <name evidence="1" type="ORF">GPM918_LOCUS31295</name>
    <name evidence="2" type="ORF">SRO942_LOCUS31933</name>
</gene>
<proteinExistence type="predicted"/>
<name>A0A815HT27_9BILA</name>
<evidence type="ECO:0000313" key="1">
    <source>
        <dbReference type="EMBL" id="CAF1359202.1"/>
    </source>
</evidence>
<evidence type="ECO:0000313" key="3">
    <source>
        <dbReference type="Proteomes" id="UP000663829"/>
    </source>
</evidence>
<accession>A0A815HT27</accession>
<sequence>MDKYTDHFDARLKFITLIKVDVMIISGGGATETREARVSPGLYDIIELTNRRRTMRISEELNEFFDATRSDIRCPQCENFMNKRFYVTKWPSVILLFVRRFVASVDEINQPPVAVDLSAYTNPSYVYLLTL</sequence>
<keyword evidence="3" id="KW-1185">Reference proteome</keyword>
<evidence type="ECO:0000313" key="2">
    <source>
        <dbReference type="EMBL" id="CAF4236139.1"/>
    </source>
</evidence>
<reference evidence="1" key="1">
    <citation type="submission" date="2021-02" db="EMBL/GenBank/DDBJ databases">
        <authorList>
            <person name="Nowell W R."/>
        </authorList>
    </citation>
    <scope>NUCLEOTIDE SEQUENCE</scope>
</reference>
<dbReference type="Proteomes" id="UP000681722">
    <property type="component" value="Unassembled WGS sequence"/>
</dbReference>